<keyword evidence="2" id="KW-0812">Transmembrane</keyword>
<dbReference type="AlphaFoldDB" id="A0A8H7CKH1"/>
<feature type="region of interest" description="Disordered" evidence="1">
    <location>
        <begin position="206"/>
        <end position="244"/>
    </location>
</feature>
<keyword evidence="2" id="KW-0472">Membrane</keyword>
<sequence>MERAWRVRADVNGTPDLQWYSVAWAALSFAMRTLSRRQTGPQRQWIHEPFFQHRRRVEDVCCSRRLARNAARCFNRYCFGGCFLAGTSTFTFTLIVTSIFSNVSLGLRSHTQLPYFLAISFVPCMRAGNASQIDDSAMLCSTFFFTPSHRPPRPPFIALPLAAHRRSRKRNAGFGHVRRDYEACVALCERPQRFVLVAPHAAAAADSSARTRPPARGRLSHFAGPAHNASEPPVRRSTSSSRSYGRLSDWRLGHWRCTHETWKRLYDALRSYGALRSTTPPSQDFASKLDLPRLCESLPLCPPVDGVLPVITSASNSRSPALRTGAMFANTTGTAETVAGFELRLGLFMRFGYHAGILLNPRLSILIVCRGASLPRDGMEAASAGLEDTSVHLAARSTSVAVIASTPPLLAAFSTTDFRSHVRCALAPPYPAFSAPRLVIVHRQARGTFSFTLSRILCRRDQRRWDFRGKGRVGGGLRRGGRCFSLAGHNGRRTSGHSSTPRILDDAAGIEATRILLGLTGRCNVYNIMVAARHLQARDRRLRIPDNDERAGRPGVVLWGLRCPPGFTNSPPPQRGCLLRVRRRPRPPSHFFRARRRKRLQTSVYAIEDLHHRRPRYPDSFRVFDDDILLISRAPFDVARCAVSEDEGVGNFPCAQRHRWRCYSVLLPALQTAHYHGEAL</sequence>
<dbReference type="Proteomes" id="UP000623467">
    <property type="component" value="Unassembled WGS sequence"/>
</dbReference>
<comment type="caution">
    <text evidence="3">The sequence shown here is derived from an EMBL/GenBank/DDBJ whole genome shotgun (WGS) entry which is preliminary data.</text>
</comment>
<protein>
    <submittedName>
        <fullName evidence="3">Uncharacterized protein</fullName>
    </submittedName>
</protein>
<reference evidence="3" key="1">
    <citation type="submission" date="2020-05" db="EMBL/GenBank/DDBJ databases">
        <title>Mycena genomes resolve the evolution of fungal bioluminescence.</title>
        <authorList>
            <person name="Tsai I.J."/>
        </authorList>
    </citation>
    <scope>NUCLEOTIDE SEQUENCE</scope>
    <source>
        <strain evidence="3">160909Yilan</strain>
    </source>
</reference>
<feature type="compositionally biased region" description="Low complexity" evidence="1">
    <location>
        <begin position="235"/>
        <end position="244"/>
    </location>
</feature>
<evidence type="ECO:0000313" key="3">
    <source>
        <dbReference type="EMBL" id="KAF7341049.1"/>
    </source>
</evidence>
<evidence type="ECO:0000313" key="4">
    <source>
        <dbReference type="Proteomes" id="UP000623467"/>
    </source>
</evidence>
<dbReference type="EMBL" id="JACAZH010000028">
    <property type="protein sequence ID" value="KAF7341049.1"/>
    <property type="molecule type" value="Genomic_DNA"/>
</dbReference>
<organism evidence="3 4">
    <name type="scientific">Mycena sanguinolenta</name>
    <dbReference type="NCBI Taxonomy" id="230812"/>
    <lineage>
        <taxon>Eukaryota</taxon>
        <taxon>Fungi</taxon>
        <taxon>Dikarya</taxon>
        <taxon>Basidiomycota</taxon>
        <taxon>Agaricomycotina</taxon>
        <taxon>Agaricomycetes</taxon>
        <taxon>Agaricomycetidae</taxon>
        <taxon>Agaricales</taxon>
        <taxon>Marasmiineae</taxon>
        <taxon>Mycenaceae</taxon>
        <taxon>Mycena</taxon>
    </lineage>
</organism>
<proteinExistence type="predicted"/>
<accession>A0A8H7CKH1</accession>
<gene>
    <name evidence="3" type="ORF">MSAN_02090900</name>
</gene>
<keyword evidence="2" id="KW-1133">Transmembrane helix</keyword>
<evidence type="ECO:0000256" key="1">
    <source>
        <dbReference type="SAM" id="MobiDB-lite"/>
    </source>
</evidence>
<keyword evidence="4" id="KW-1185">Reference proteome</keyword>
<feature type="transmembrane region" description="Helical" evidence="2">
    <location>
        <begin position="74"/>
        <end position="100"/>
    </location>
</feature>
<name>A0A8H7CKH1_9AGAR</name>
<evidence type="ECO:0000256" key="2">
    <source>
        <dbReference type="SAM" id="Phobius"/>
    </source>
</evidence>